<protein>
    <submittedName>
        <fullName evidence="2">Fur family ferric uptake transcriptional regulator</fullName>
    </submittedName>
</protein>
<dbReference type="InterPro" id="IPR036388">
    <property type="entry name" value="WH-like_DNA-bd_sf"/>
</dbReference>
<dbReference type="EMBL" id="SODV01000001">
    <property type="protein sequence ID" value="TDW99620.1"/>
    <property type="molecule type" value="Genomic_DNA"/>
</dbReference>
<evidence type="ECO:0000256" key="1">
    <source>
        <dbReference type="PIRSR" id="PIRSR602481-1"/>
    </source>
</evidence>
<reference evidence="2 3" key="1">
    <citation type="submission" date="2019-03" db="EMBL/GenBank/DDBJ databases">
        <title>Genomic Encyclopedia of Type Strains, Phase IV (KMG-IV): sequencing the most valuable type-strain genomes for metagenomic binning, comparative biology and taxonomic classification.</title>
        <authorList>
            <person name="Goeker M."/>
        </authorList>
    </citation>
    <scope>NUCLEOTIDE SEQUENCE [LARGE SCALE GENOMIC DNA]</scope>
    <source>
        <strain evidence="2 3">DSM 100059</strain>
    </source>
</reference>
<feature type="binding site" evidence="1">
    <location>
        <position position="140"/>
    </location>
    <ligand>
        <name>Zn(2+)</name>
        <dbReference type="ChEBI" id="CHEBI:29105"/>
    </ligand>
</feature>
<keyword evidence="3" id="KW-1185">Reference proteome</keyword>
<dbReference type="GO" id="GO:0008270">
    <property type="term" value="F:zinc ion binding"/>
    <property type="evidence" value="ECO:0007669"/>
    <property type="project" value="TreeGrafter"/>
</dbReference>
<name>A0A4R8DR68_9BACT</name>
<comment type="cofactor">
    <cofactor evidence="1">
        <name>Zn(2+)</name>
        <dbReference type="ChEBI" id="CHEBI:29105"/>
    </cofactor>
    <text evidence="1">Binds 1 zinc ion per subunit.</text>
</comment>
<keyword evidence="1" id="KW-0862">Zinc</keyword>
<comment type="caution">
    <text evidence="2">The sequence shown here is derived from an EMBL/GenBank/DDBJ whole genome shotgun (WGS) entry which is preliminary data.</text>
</comment>
<dbReference type="GO" id="GO:0003700">
    <property type="term" value="F:DNA-binding transcription factor activity"/>
    <property type="evidence" value="ECO:0007669"/>
    <property type="project" value="InterPro"/>
</dbReference>
<evidence type="ECO:0000313" key="2">
    <source>
        <dbReference type="EMBL" id="TDW99620.1"/>
    </source>
</evidence>
<dbReference type="PANTHER" id="PTHR33202">
    <property type="entry name" value="ZINC UPTAKE REGULATION PROTEIN"/>
    <property type="match status" value="1"/>
</dbReference>
<dbReference type="SUPFAM" id="SSF46785">
    <property type="entry name" value="Winged helix' DNA-binding domain"/>
    <property type="match status" value="1"/>
</dbReference>
<dbReference type="InterPro" id="IPR036390">
    <property type="entry name" value="WH_DNA-bd_sf"/>
</dbReference>
<dbReference type="GO" id="GO:1900376">
    <property type="term" value="P:regulation of secondary metabolite biosynthetic process"/>
    <property type="evidence" value="ECO:0007669"/>
    <property type="project" value="TreeGrafter"/>
</dbReference>
<dbReference type="RefSeq" id="WP_246073474.1">
    <property type="nucleotide sequence ID" value="NZ_SODV01000001.1"/>
</dbReference>
<evidence type="ECO:0000313" key="3">
    <source>
        <dbReference type="Proteomes" id="UP000294498"/>
    </source>
</evidence>
<gene>
    <name evidence="2" type="ORF">EDB95_0630</name>
</gene>
<accession>A0A4R8DR68</accession>
<keyword evidence="1" id="KW-0479">Metal-binding</keyword>
<dbReference type="PANTHER" id="PTHR33202:SF22">
    <property type="entry name" value="HYDROGEN PEROXIDE SENSITIVE REPRESSOR"/>
    <property type="match status" value="1"/>
</dbReference>
<sequence length="144" mass="15934">MMSSSAKDARALLKKHALSVTEGRLRILELFLRAGGALSHADVEKADTTFDRVTVYRTLQSFVEKGLLHTIPTSENNVRYALCNDACTTHRHQDDHVHFVCDVCRKTVCLDHVAVPALLLPAGFVSEQVQVVVHGVCDLCARPR</sequence>
<dbReference type="GO" id="GO:0000976">
    <property type="term" value="F:transcription cis-regulatory region binding"/>
    <property type="evidence" value="ECO:0007669"/>
    <property type="project" value="TreeGrafter"/>
</dbReference>
<dbReference type="GO" id="GO:0045892">
    <property type="term" value="P:negative regulation of DNA-templated transcription"/>
    <property type="evidence" value="ECO:0007669"/>
    <property type="project" value="TreeGrafter"/>
</dbReference>
<dbReference type="Proteomes" id="UP000294498">
    <property type="component" value="Unassembled WGS sequence"/>
</dbReference>
<feature type="binding site" evidence="1">
    <location>
        <position position="104"/>
    </location>
    <ligand>
        <name>Zn(2+)</name>
        <dbReference type="ChEBI" id="CHEBI:29105"/>
    </ligand>
</feature>
<dbReference type="InterPro" id="IPR002481">
    <property type="entry name" value="FUR"/>
</dbReference>
<proteinExistence type="predicted"/>
<organism evidence="2 3">
    <name type="scientific">Dinghuibacter silviterrae</name>
    <dbReference type="NCBI Taxonomy" id="1539049"/>
    <lineage>
        <taxon>Bacteria</taxon>
        <taxon>Pseudomonadati</taxon>
        <taxon>Bacteroidota</taxon>
        <taxon>Chitinophagia</taxon>
        <taxon>Chitinophagales</taxon>
        <taxon>Chitinophagaceae</taxon>
        <taxon>Dinghuibacter</taxon>
    </lineage>
</organism>
<dbReference type="Pfam" id="PF01475">
    <property type="entry name" value="FUR"/>
    <property type="match status" value="1"/>
</dbReference>
<dbReference type="Gene3D" id="1.10.10.10">
    <property type="entry name" value="Winged helix-like DNA-binding domain superfamily/Winged helix DNA-binding domain"/>
    <property type="match status" value="1"/>
</dbReference>
<feature type="binding site" evidence="1">
    <location>
        <position position="137"/>
    </location>
    <ligand>
        <name>Zn(2+)</name>
        <dbReference type="ChEBI" id="CHEBI:29105"/>
    </ligand>
</feature>
<feature type="binding site" evidence="1">
    <location>
        <position position="101"/>
    </location>
    <ligand>
        <name>Zn(2+)</name>
        <dbReference type="ChEBI" id="CHEBI:29105"/>
    </ligand>
</feature>
<dbReference type="AlphaFoldDB" id="A0A4R8DR68"/>